<comment type="caution">
    <text evidence="4">The sequence shown here is derived from an EMBL/GenBank/DDBJ whole genome shotgun (WGS) entry which is preliminary data.</text>
</comment>
<proteinExistence type="predicted"/>
<dbReference type="PROSITE" id="PS51708">
    <property type="entry name" value="CHAD"/>
    <property type="match status" value="1"/>
</dbReference>
<gene>
    <name evidence="4" type="ORF">NX801_21065</name>
</gene>
<feature type="domain" description="CYTH" evidence="2">
    <location>
        <begin position="30"/>
        <end position="265"/>
    </location>
</feature>
<dbReference type="Gene3D" id="2.40.320.10">
    <property type="entry name" value="Hypothetical Protein Pfu-838710-001"/>
    <property type="match status" value="1"/>
</dbReference>
<feature type="compositionally biased region" description="Low complexity" evidence="1">
    <location>
        <begin position="115"/>
        <end position="144"/>
    </location>
</feature>
<dbReference type="Pfam" id="PF01928">
    <property type="entry name" value="CYTH"/>
    <property type="match status" value="1"/>
</dbReference>
<dbReference type="SUPFAM" id="SSF55154">
    <property type="entry name" value="CYTH-like phosphatases"/>
    <property type="match status" value="1"/>
</dbReference>
<feature type="region of interest" description="Disordered" evidence="1">
    <location>
        <begin position="114"/>
        <end position="147"/>
    </location>
</feature>
<sequence length="564" mass="60023">MTADTRNGQRPAKSTHGSGDSGDRRAPAAGHEVERKYAAGPGTRLPDLTEVKGVARSESRGVTELDAVYYDTADLRLAAAGITLRRRTGGADAGWHLKLPVAPDTREELTVPLDAAPGPAEAPGAAGATGPAGSPEASGAAGPPELSAEVPGALAALVRARTRGAPLVPVVRLLSSRDLRRLSGRKGGPRAELSTDTVVAERLTGGRRTGKGRPTAEWTEIEVELARDADPALLGALDKRLREAGLRPAAAPSKLARALTETGGGPAARPEPADPDTAGEELLRYLRAQADALLALDVAVRRELPDAVHKMRVATRRLRSALRSYRKLIGGGDRDAVVRLRGELKWLAGELGVDRDQEVLAERLTAGLDAVPVELLLGPVRARLRIWDSGHRAEARARTEAALDSDRYLALLDAVEALLARPPLRPAAARAPGDVLPRVLRKEHARLTARVERALALAPGPDRDVAMHEARKAAKRARYTAEAARPALGKPAKKYAKRVKLLQRELGDHQDSVVARETLRELAVRAHAAGETAFVWGLLYGHEEAAAAEREHRLPEVWAATGAP</sequence>
<dbReference type="SMART" id="SM01118">
    <property type="entry name" value="CYTH"/>
    <property type="match status" value="1"/>
</dbReference>
<dbReference type="InterPro" id="IPR023577">
    <property type="entry name" value="CYTH_domain"/>
</dbReference>
<dbReference type="CDD" id="cd07374">
    <property type="entry name" value="CYTH-like_Pase"/>
    <property type="match status" value="1"/>
</dbReference>
<dbReference type="RefSeq" id="WP_258789369.1">
    <property type="nucleotide sequence ID" value="NZ_JANUGQ010000019.1"/>
</dbReference>
<dbReference type="InterPro" id="IPR038186">
    <property type="entry name" value="CHAD_dom_sf"/>
</dbReference>
<protein>
    <submittedName>
        <fullName evidence="4">CYTH and CHAD domain-containing protein</fullName>
    </submittedName>
</protein>
<feature type="region of interest" description="Disordered" evidence="1">
    <location>
        <begin position="252"/>
        <end position="277"/>
    </location>
</feature>
<dbReference type="Proteomes" id="UP001431313">
    <property type="component" value="Unassembled WGS sequence"/>
</dbReference>
<dbReference type="PROSITE" id="PS51707">
    <property type="entry name" value="CYTH"/>
    <property type="match status" value="1"/>
</dbReference>
<dbReference type="InterPro" id="IPR033469">
    <property type="entry name" value="CYTH-like_dom_sf"/>
</dbReference>
<dbReference type="Pfam" id="PF05235">
    <property type="entry name" value="CHAD"/>
    <property type="match status" value="1"/>
</dbReference>
<feature type="compositionally biased region" description="Basic and acidic residues" evidence="1">
    <location>
        <begin position="21"/>
        <end position="37"/>
    </location>
</feature>
<organism evidence="4 5">
    <name type="scientific">Streptomyces pyxinae</name>
    <dbReference type="NCBI Taxonomy" id="2970734"/>
    <lineage>
        <taxon>Bacteria</taxon>
        <taxon>Bacillati</taxon>
        <taxon>Actinomycetota</taxon>
        <taxon>Actinomycetes</taxon>
        <taxon>Kitasatosporales</taxon>
        <taxon>Streptomycetaceae</taxon>
        <taxon>Streptomyces</taxon>
    </lineage>
</organism>
<dbReference type="PANTHER" id="PTHR39339">
    <property type="entry name" value="SLR1444 PROTEIN"/>
    <property type="match status" value="1"/>
</dbReference>
<evidence type="ECO:0000259" key="3">
    <source>
        <dbReference type="PROSITE" id="PS51708"/>
    </source>
</evidence>
<evidence type="ECO:0000256" key="1">
    <source>
        <dbReference type="SAM" id="MobiDB-lite"/>
    </source>
</evidence>
<keyword evidence="5" id="KW-1185">Reference proteome</keyword>
<dbReference type="InterPro" id="IPR007899">
    <property type="entry name" value="CHAD_dom"/>
</dbReference>
<dbReference type="Gene3D" id="1.40.20.10">
    <property type="entry name" value="CHAD domain"/>
    <property type="match status" value="1"/>
</dbReference>
<feature type="region of interest" description="Disordered" evidence="1">
    <location>
        <begin position="1"/>
        <end position="57"/>
    </location>
</feature>
<dbReference type="PANTHER" id="PTHR39339:SF1">
    <property type="entry name" value="CHAD DOMAIN-CONTAINING PROTEIN"/>
    <property type="match status" value="1"/>
</dbReference>
<name>A0ABT2CL01_9ACTN</name>
<evidence type="ECO:0000313" key="5">
    <source>
        <dbReference type="Proteomes" id="UP001431313"/>
    </source>
</evidence>
<evidence type="ECO:0000259" key="2">
    <source>
        <dbReference type="PROSITE" id="PS51707"/>
    </source>
</evidence>
<feature type="domain" description="CHAD" evidence="3">
    <location>
        <begin position="275"/>
        <end position="563"/>
    </location>
</feature>
<accession>A0ABT2CL01</accession>
<feature type="compositionally biased region" description="Basic and acidic residues" evidence="1">
    <location>
        <begin position="47"/>
        <end position="57"/>
    </location>
</feature>
<evidence type="ECO:0000313" key="4">
    <source>
        <dbReference type="EMBL" id="MCS0638099.1"/>
    </source>
</evidence>
<dbReference type="SMART" id="SM00880">
    <property type="entry name" value="CHAD"/>
    <property type="match status" value="1"/>
</dbReference>
<reference evidence="4" key="1">
    <citation type="submission" date="2022-08" db="EMBL/GenBank/DDBJ databases">
        <authorList>
            <person name="Somphong A."/>
            <person name="Phongsopitanun W."/>
        </authorList>
    </citation>
    <scope>NUCLEOTIDE SEQUENCE</scope>
    <source>
        <strain evidence="4">LP05-1</strain>
    </source>
</reference>
<dbReference type="EMBL" id="JANUGQ010000019">
    <property type="protein sequence ID" value="MCS0638099.1"/>
    <property type="molecule type" value="Genomic_DNA"/>
</dbReference>